<keyword evidence="1" id="KW-0233">DNA recombination</keyword>
<dbReference type="RefSeq" id="WP_142607381.1">
    <property type="nucleotide sequence ID" value="NZ_VDGG01000018.1"/>
</dbReference>
<evidence type="ECO:0000313" key="4">
    <source>
        <dbReference type="Proteomes" id="UP000318937"/>
    </source>
</evidence>
<dbReference type="Proteomes" id="UP000318937">
    <property type="component" value="Unassembled WGS sequence"/>
</dbReference>
<keyword evidence="4" id="KW-1185">Reference proteome</keyword>
<reference evidence="3 4" key="1">
    <citation type="submission" date="2019-05" db="EMBL/GenBank/DDBJ databases">
        <title>Psychrobacillus vulpis sp. nov., a new species isolated from feces of a red fox that inhabits in The Tablas de Daimiel Natural Park, Albacete, Spain.</title>
        <authorList>
            <person name="Rodriguez M."/>
            <person name="Reina J.C."/>
            <person name="Bejar V."/>
            <person name="Llamas I."/>
        </authorList>
    </citation>
    <scope>NUCLEOTIDE SEQUENCE [LARGE SCALE GENOMIC DNA]</scope>
    <source>
        <strain evidence="3 4">NHI-2</strain>
    </source>
</reference>
<accession>A0A544TBC0</accession>
<evidence type="ECO:0000313" key="3">
    <source>
        <dbReference type="EMBL" id="TQR14765.1"/>
    </source>
</evidence>
<evidence type="ECO:0000256" key="1">
    <source>
        <dbReference type="ARBA" id="ARBA00023172"/>
    </source>
</evidence>
<dbReference type="SUPFAM" id="SSF56349">
    <property type="entry name" value="DNA breaking-rejoining enzymes"/>
    <property type="match status" value="1"/>
</dbReference>
<dbReference type="OrthoDB" id="9803188at2"/>
<feature type="domain" description="Tyr recombinase" evidence="2">
    <location>
        <begin position="1"/>
        <end position="87"/>
    </location>
</feature>
<dbReference type="PROSITE" id="PS51898">
    <property type="entry name" value="TYR_RECOMBINASE"/>
    <property type="match status" value="1"/>
</dbReference>
<proteinExistence type="predicted"/>
<dbReference type="GO" id="GO:0015074">
    <property type="term" value="P:DNA integration"/>
    <property type="evidence" value="ECO:0007669"/>
    <property type="project" value="InterPro"/>
</dbReference>
<sequence length="87" mass="9964">MLKTGIRAGELCALTWSDVDLKAETITINKSVDRKWGVLISRTTRVINLPEELIEELSLYKKRQEQANEGKNICLLITREIFCLLIC</sequence>
<comment type="caution">
    <text evidence="3">The sequence shown here is derived from an EMBL/GenBank/DDBJ whole genome shotgun (WGS) entry which is preliminary data.</text>
</comment>
<gene>
    <name evidence="3" type="ORF">FG383_10445</name>
</gene>
<dbReference type="AlphaFoldDB" id="A0A544TBC0"/>
<dbReference type="GO" id="GO:0003677">
    <property type="term" value="F:DNA binding"/>
    <property type="evidence" value="ECO:0007669"/>
    <property type="project" value="InterPro"/>
</dbReference>
<dbReference type="InterPro" id="IPR011010">
    <property type="entry name" value="DNA_brk_join_enz"/>
</dbReference>
<dbReference type="EMBL" id="VDGG01000018">
    <property type="protein sequence ID" value="TQR14765.1"/>
    <property type="molecule type" value="Genomic_DNA"/>
</dbReference>
<dbReference type="Gene3D" id="1.10.443.10">
    <property type="entry name" value="Intergrase catalytic core"/>
    <property type="match status" value="1"/>
</dbReference>
<dbReference type="GO" id="GO:0006310">
    <property type="term" value="P:DNA recombination"/>
    <property type="evidence" value="ECO:0007669"/>
    <property type="project" value="UniProtKB-KW"/>
</dbReference>
<dbReference type="InterPro" id="IPR013762">
    <property type="entry name" value="Integrase-like_cat_sf"/>
</dbReference>
<name>A0A544TBC0_9BACI</name>
<protein>
    <recommendedName>
        <fullName evidence="2">Tyr recombinase domain-containing protein</fullName>
    </recommendedName>
</protein>
<dbReference type="Pfam" id="PF00589">
    <property type="entry name" value="Phage_integrase"/>
    <property type="match status" value="1"/>
</dbReference>
<evidence type="ECO:0000259" key="2">
    <source>
        <dbReference type="PROSITE" id="PS51898"/>
    </source>
</evidence>
<organism evidence="3 4">
    <name type="scientific">Psychrobacillus soli</name>
    <dbReference type="NCBI Taxonomy" id="1543965"/>
    <lineage>
        <taxon>Bacteria</taxon>
        <taxon>Bacillati</taxon>
        <taxon>Bacillota</taxon>
        <taxon>Bacilli</taxon>
        <taxon>Bacillales</taxon>
        <taxon>Bacillaceae</taxon>
        <taxon>Psychrobacillus</taxon>
    </lineage>
</organism>
<dbReference type="InterPro" id="IPR002104">
    <property type="entry name" value="Integrase_catalytic"/>
</dbReference>